<reference evidence="2 3" key="1">
    <citation type="journal article" date="2016" name="Nat. Commun.">
        <title>Thousands of microbial genomes shed light on interconnected biogeochemical processes in an aquifer system.</title>
        <authorList>
            <person name="Anantharaman K."/>
            <person name="Brown C.T."/>
            <person name="Hug L.A."/>
            <person name="Sharon I."/>
            <person name="Castelle C.J."/>
            <person name="Probst A.J."/>
            <person name="Thomas B.C."/>
            <person name="Singh A."/>
            <person name="Wilkins M.J."/>
            <person name="Karaoz U."/>
            <person name="Brodie E.L."/>
            <person name="Williams K.H."/>
            <person name="Hubbard S.S."/>
            <person name="Banfield J.F."/>
        </authorList>
    </citation>
    <scope>NUCLEOTIDE SEQUENCE [LARGE SCALE GENOMIC DNA]</scope>
</reference>
<feature type="domain" description="NadR/Ttd14 AAA" evidence="1">
    <location>
        <begin position="8"/>
        <end position="69"/>
    </location>
</feature>
<evidence type="ECO:0000259" key="1">
    <source>
        <dbReference type="Pfam" id="PF13521"/>
    </source>
</evidence>
<gene>
    <name evidence="2" type="ORF">A2988_00385</name>
</gene>
<dbReference type="Gene3D" id="3.40.50.300">
    <property type="entry name" value="P-loop containing nucleotide triphosphate hydrolases"/>
    <property type="match status" value="1"/>
</dbReference>
<dbReference type="Proteomes" id="UP000176650">
    <property type="component" value="Unassembled WGS sequence"/>
</dbReference>
<comment type="caution">
    <text evidence="2">The sequence shown here is derived from an EMBL/GenBank/DDBJ whole genome shotgun (WGS) entry which is preliminary data.</text>
</comment>
<accession>A0A1F5BTJ2</accession>
<dbReference type="InterPro" id="IPR027417">
    <property type="entry name" value="P-loop_NTPase"/>
</dbReference>
<evidence type="ECO:0000313" key="3">
    <source>
        <dbReference type="Proteomes" id="UP000176650"/>
    </source>
</evidence>
<dbReference type="Pfam" id="PF13521">
    <property type="entry name" value="AAA_28"/>
    <property type="match status" value="1"/>
</dbReference>
<dbReference type="STRING" id="1797298.A2988_00385"/>
<dbReference type="InterPro" id="IPR038727">
    <property type="entry name" value="NadR/Ttd14_AAA_dom"/>
</dbReference>
<dbReference type="SUPFAM" id="SSF52540">
    <property type="entry name" value="P-loop containing nucleoside triphosphate hydrolases"/>
    <property type="match status" value="1"/>
</dbReference>
<organism evidence="2 3">
    <name type="scientific">Candidatus Azambacteria bacterium RIFCSPLOWO2_01_FULL_46_25</name>
    <dbReference type="NCBI Taxonomy" id="1797298"/>
    <lineage>
        <taxon>Bacteria</taxon>
        <taxon>Candidatus Azamiibacteriota</taxon>
    </lineage>
</organism>
<sequence>MNIRFVKKYVLTGGPGVGKSSVIETLAQKGYCVVSETARTPMEEEHVKKSDILPSKNLQKFQEVVAKRQFEVPAFSVEERVAYILDAVRA</sequence>
<name>A0A1F5BTJ2_9BACT</name>
<dbReference type="AlphaFoldDB" id="A0A1F5BTJ2"/>
<proteinExistence type="predicted"/>
<evidence type="ECO:0000313" key="2">
    <source>
        <dbReference type="EMBL" id="OGD33937.1"/>
    </source>
</evidence>
<dbReference type="EMBL" id="MEYS01000002">
    <property type="protein sequence ID" value="OGD33937.1"/>
    <property type="molecule type" value="Genomic_DNA"/>
</dbReference>
<protein>
    <recommendedName>
        <fullName evidence="1">NadR/Ttd14 AAA domain-containing protein</fullName>
    </recommendedName>
</protein>